<feature type="domain" description="Myb-like" evidence="1">
    <location>
        <begin position="153"/>
        <end position="208"/>
    </location>
</feature>
<reference evidence="4" key="1">
    <citation type="submission" date="2023-06" db="EMBL/GenBank/DDBJ databases">
        <authorList>
            <person name="Kurt Z."/>
        </authorList>
    </citation>
    <scope>NUCLEOTIDE SEQUENCE</scope>
</reference>
<dbReference type="InterPro" id="IPR001005">
    <property type="entry name" value="SANT/Myb"/>
</dbReference>
<proteinExistence type="predicted"/>
<name>A0AA86NWI2_9EUKA</name>
<protein>
    <submittedName>
        <fullName evidence="4">Myb-like DNA-binding domain-containing protein</fullName>
    </submittedName>
    <submittedName>
        <fullName evidence="5">Myb-like_DNA-binding domain-containing protein</fullName>
    </submittedName>
</protein>
<dbReference type="AlphaFoldDB" id="A0AA86NWI2"/>
<reference evidence="5 6" key="2">
    <citation type="submission" date="2024-07" db="EMBL/GenBank/DDBJ databases">
        <authorList>
            <person name="Akdeniz Z."/>
        </authorList>
    </citation>
    <scope>NUCLEOTIDE SEQUENCE [LARGE SCALE GENOMIC DNA]</scope>
</reference>
<evidence type="ECO:0000313" key="4">
    <source>
        <dbReference type="EMBL" id="CAI9927278.1"/>
    </source>
</evidence>
<feature type="domain" description="HTH myb-type" evidence="3">
    <location>
        <begin position="173"/>
        <end position="212"/>
    </location>
</feature>
<dbReference type="PROSITE" id="PS51293">
    <property type="entry name" value="SANT"/>
    <property type="match status" value="1"/>
</dbReference>
<dbReference type="InterPro" id="IPR017930">
    <property type="entry name" value="Myb_dom"/>
</dbReference>
<evidence type="ECO:0000259" key="1">
    <source>
        <dbReference type="PROSITE" id="PS50090"/>
    </source>
</evidence>
<dbReference type="PROSITE" id="PS51294">
    <property type="entry name" value="HTH_MYB"/>
    <property type="match status" value="1"/>
</dbReference>
<dbReference type="InterPro" id="IPR017884">
    <property type="entry name" value="SANT_dom"/>
</dbReference>
<dbReference type="SMART" id="SM00717">
    <property type="entry name" value="SANT"/>
    <property type="match status" value="2"/>
</dbReference>
<evidence type="ECO:0000313" key="5">
    <source>
        <dbReference type="EMBL" id="CAL5972298.1"/>
    </source>
</evidence>
<keyword evidence="4" id="KW-0238">DNA-binding</keyword>
<sequence length="324" mass="38370">MKFVILLKYKNINLTQKFKIVRKQIRTYNILHQFGCVSVWSPVYLVNHIFRYILWKRRRRSIAAETADYCVIPNFQSQREHKQFEVGQKQLKIKNKTQTNRGQTVIPGCYIQIYFRLGEKQWKPQILFQSYKLTISIHYHSKSVYVMHTTSTTMNKEYKTWSEQDKKQLISAIEQAKRKCGQIDWDDVALNMSGRSRQQCKSYFMNILRKESNVDMVKYHTWTQLEVDTLMNCVQLENKNWDLIRQNYFPSLTNHQLQAKYSYTLQQQTKKQIQFRQMAKSQPKPQISVSHLTIPQLPTASGSCGDFNSAQLVSQLRSLLSTVM</sequence>
<dbReference type="EMBL" id="CAXDID020000003">
    <property type="protein sequence ID" value="CAL5972298.1"/>
    <property type="molecule type" value="Genomic_DNA"/>
</dbReference>
<dbReference type="PROSITE" id="PS50090">
    <property type="entry name" value="MYB_LIKE"/>
    <property type="match status" value="1"/>
</dbReference>
<evidence type="ECO:0000259" key="3">
    <source>
        <dbReference type="PROSITE" id="PS51294"/>
    </source>
</evidence>
<dbReference type="Proteomes" id="UP001642409">
    <property type="component" value="Unassembled WGS sequence"/>
</dbReference>
<evidence type="ECO:0000313" key="6">
    <source>
        <dbReference type="Proteomes" id="UP001642409"/>
    </source>
</evidence>
<dbReference type="Gene3D" id="1.10.10.60">
    <property type="entry name" value="Homeodomain-like"/>
    <property type="match status" value="2"/>
</dbReference>
<keyword evidence="6" id="KW-1185">Reference proteome</keyword>
<gene>
    <name evidence="4" type="ORF">HINF_LOCUS14923</name>
    <name evidence="5" type="ORF">HINF_LOCUS1835</name>
</gene>
<evidence type="ECO:0000259" key="2">
    <source>
        <dbReference type="PROSITE" id="PS51293"/>
    </source>
</evidence>
<dbReference type="GO" id="GO:0003677">
    <property type="term" value="F:DNA binding"/>
    <property type="evidence" value="ECO:0007669"/>
    <property type="project" value="UniProtKB-KW"/>
</dbReference>
<comment type="caution">
    <text evidence="4">The sequence shown here is derived from an EMBL/GenBank/DDBJ whole genome shotgun (WGS) entry which is preliminary data.</text>
</comment>
<dbReference type="InterPro" id="IPR009057">
    <property type="entry name" value="Homeodomain-like_sf"/>
</dbReference>
<dbReference type="Pfam" id="PF00249">
    <property type="entry name" value="Myb_DNA-binding"/>
    <property type="match status" value="1"/>
</dbReference>
<accession>A0AA86NWI2</accession>
<dbReference type="EMBL" id="CATOUU010000380">
    <property type="protein sequence ID" value="CAI9927278.1"/>
    <property type="molecule type" value="Genomic_DNA"/>
</dbReference>
<organism evidence="4">
    <name type="scientific">Hexamita inflata</name>
    <dbReference type="NCBI Taxonomy" id="28002"/>
    <lineage>
        <taxon>Eukaryota</taxon>
        <taxon>Metamonada</taxon>
        <taxon>Diplomonadida</taxon>
        <taxon>Hexamitidae</taxon>
        <taxon>Hexamitinae</taxon>
        <taxon>Hexamita</taxon>
    </lineage>
</organism>
<feature type="domain" description="SANT" evidence="2">
    <location>
        <begin position="156"/>
        <end position="213"/>
    </location>
</feature>
<dbReference type="SUPFAM" id="SSF46689">
    <property type="entry name" value="Homeodomain-like"/>
    <property type="match status" value="2"/>
</dbReference>
<dbReference type="CDD" id="cd00167">
    <property type="entry name" value="SANT"/>
    <property type="match status" value="1"/>
</dbReference>